<protein>
    <submittedName>
        <fullName evidence="1">Uncharacterized protein</fullName>
    </submittedName>
</protein>
<accession>A0ACC3TPB6</accession>
<comment type="caution">
    <text evidence="1">The sequence shown here is derived from an EMBL/GenBank/DDBJ whole genome shotgun (WGS) entry which is preliminary data.</text>
</comment>
<dbReference type="EMBL" id="MU970086">
    <property type="protein sequence ID" value="KAK9321968.1"/>
    <property type="molecule type" value="Genomic_DNA"/>
</dbReference>
<sequence length="480" mass="52000">MTTEKPMSPQSAGSDNGSQSASGPARSIRTTASPESTQRLPLVVVSAPTALLSPRAMPVWAAKEVERQEQQTDDGAMTPEDNTQPSNLSLTSSSGRTHTTSVNQPRIPPSPILAATNTTAPLLYSPDAVFSQSRWKDFISQSQLPDQSRTENELRIVSAALRGSGTTTGALLRGSGEESKRPDGTAPSGKQNSSFGRSSGSGVFIHQNRKIIPISDLEKQMDLSGPWNPGREHNNSGAASELASRSGALLPIPATASTTHHHLGDKLSRRGSISNLSTNSVASQFHMTSEIAEKQPKERWTIKLRVMILDNPYVPMTLRSGIFVLSVLALALAVSIFVHSNSYTGPEPISQQPSTIMAICVQSIAMVYLVYITYDEYSGKPLGLRNAKDKIKLIMLDLLFIIFSSANLALSFNTLYDSQWLCQSPSTPGEIDNTPYDFPICSRQRGLASFLFLVLLMWVMTFTISIFRVVERVSGGGGER</sequence>
<evidence type="ECO:0000313" key="2">
    <source>
        <dbReference type="Proteomes" id="UP001489719"/>
    </source>
</evidence>
<proteinExistence type="predicted"/>
<organism evidence="1 2">
    <name type="scientific">Lipomyces orientalis</name>
    <dbReference type="NCBI Taxonomy" id="1233043"/>
    <lineage>
        <taxon>Eukaryota</taxon>
        <taxon>Fungi</taxon>
        <taxon>Dikarya</taxon>
        <taxon>Ascomycota</taxon>
        <taxon>Saccharomycotina</taxon>
        <taxon>Lipomycetes</taxon>
        <taxon>Lipomycetales</taxon>
        <taxon>Lipomycetaceae</taxon>
        <taxon>Lipomyces</taxon>
    </lineage>
</organism>
<dbReference type="Proteomes" id="UP001489719">
    <property type="component" value="Unassembled WGS sequence"/>
</dbReference>
<evidence type="ECO:0000313" key="1">
    <source>
        <dbReference type="EMBL" id="KAK9321968.1"/>
    </source>
</evidence>
<gene>
    <name evidence="1" type="ORF">V1517DRAFT_324870</name>
</gene>
<reference evidence="2" key="1">
    <citation type="journal article" date="2024" name="Front. Bioeng. Biotechnol.">
        <title>Genome-scale model development and genomic sequencing of the oleaginous clade Lipomyces.</title>
        <authorList>
            <person name="Czajka J.J."/>
            <person name="Han Y."/>
            <person name="Kim J."/>
            <person name="Mondo S.J."/>
            <person name="Hofstad B.A."/>
            <person name="Robles A."/>
            <person name="Haridas S."/>
            <person name="Riley R."/>
            <person name="LaButti K."/>
            <person name="Pangilinan J."/>
            <person name="Andreopoulos W."/>
            <person name="Lipzen A."/>
            <person name="Yan J."/>
            <person name="Wang M."/>
            <person name="Ng V."/>
            <person name="Grigoriev I.V."/>
            <person name="Spatafora J.W."/>
            <person name="Magnuson J.K."/>
            <person name="Baker S.E."/>
            <person name="Pomraning K.R."/>
        </authorList>
    </citation>
    <scope>NUCLEOTIDE SEQUENCE [LARGE SCALE GENOMIC DNA]</scope>
    <source>
        <strain evidence="2">CBS 10300</strain>
    </source>
</reference>
<keyword evidence="2" id="KW-1185">Reference proteome</keyword>
<name>A0ACC3TPB6_9ASCO</name>